<evidence type="ECO:0000256" key="1">
    <source>
        <dbReference type="SAM" id="MobiDB-lite"/>
    </source>
</evidence>
<dbReference type="Proteomes" id="UP001164286">
    <property type="component" value="Unassembled WGS sequence"/>
</dbReference>
<feature type="region of interest" description="Disordered" evidence="1">
    <location>
        <begin position="341"/>
        <end position="389"/>
    </location>
</feature>
<dbReference type="AlphaFoldDB" id="A0AA38H9W7"/>
<reference evidence="2" key="1">
    <citation type="journal article" date="2022" name="G3 (Bethesda)">
        <title>High quality genome of the basidiomycete yeast Dioszegia hungarica PDD-24b-2 isolated from cloud water.</title>
        <authorList>
            <person name="Jarrige D."/>
            <person name="Haridas S."/>
            <person name="Bleykasten-Grosshans C."/>
            <person name="Joly M."/>
            <person name="Nadalig T."/>
            <person name="Sancelme M."/>
            <person name="Vuilleumier S."/>
            <person name="Grigoriev I.V."/>
            <person name="Amato P."/>
            <person name="Bringel F."/>
        </authorList>
    </citation>
    <scope>NUCLEOTIDE SEQUENCE</scope>
    <source>
        <strain evidence="2">PDD-24b-2</strain>
    </source>
</reference>
<feature type="compositionally biased region" description="Low complexity" evidence="1">
    <location>
        <begin position="304"/>
        <end position="325"/>
    </location>
</feature>
<keyword evidence="3" id="KW-1185">Reference proteome</keyword>
<feature type="compositionally biased region" description="Polar residues" evidence="1">
    <location>
        <begin position="123"/>
        <end position="137"/>
    </location>
</feature>
<comment type="caution">
    <text evidence="2">The sequence shown here is derived from an EMBL/GenBank/DDBJ whole genome shotgun (WGS) entry which is preliminary data.</text>
</comment>
<feature type="region of interest" description="Disordered" evidence="1">
    <location>
        <begin position="244"/>
        <end position="325"/>
    </location>
</feature>
<organism evidence="2 3">
    <name type="scientific">Dioszegia hungarica</name>
    <dbReference type="NCBI Taxonomy" id="4972"/>
    <lineage>
        <taxon>Eukaryota</taxon>
        <taxon>Fungi</taxon>
        <taxon>Dikarya</taxon>
        <taxon>Basidiomycota</taxon>
        <taxon>Agaricomycotina</taxon>
        <taxon>Tremellomycetes</taxon>
        <taxon>Tremellales</taxon>
        <taxon>Bulleribasidiaceae</taxon>
        <taxon>Dioszegia</taxon>
    </lineage>
</organism>
<gene>
    <name evidence="2" type="ORF">MKK02DRAFT_44996</name>
</gene>
<feature type="region of interest" description="Disordered" evidence="1">
    <location>
        <begin position="1"/>
        <end position="224"/>
    </location>
</feature>
<evidence type="ECO:0000313" key="2">
    <source>
        <dbReference type="EMBL" id="KAI9636291.1"/>
    </source>
</evidence>
<feature type="compositionally biased region" description="Polar residues" evidence="1">
    <location>
        <begin position="11"/>
        <end position="27"/>
    </location>
</feature>
<evidence type="ECO:0000313" key="3">
    <source>
        <dbReference type="Proteomes" id="UP001164286"/>
    </source>
</evidence>
<feature type="compositionally biased region" description="Basic and acidic residues" evidence="1">
    <location>
        <begin position="352"/>
        <end position="373"/>
    </location>
</feature>
<protein>
    <submittedName>
        <fullName evidence="2">Uncharacterized protein</fullName>
    </submittedName>
</protein>
<dbReference type="EMBL" id="JAKWFO010000005">
    <property type="protein sequence ID" value="KAI9636291.1"/>
    <property type="molecule type" value="Genomic_DNA"/>
</dbReference>
<feature type="compositionally biased region" description="Basic and acidic residues" evidence="1">
    <location>
        <begin position="52"/>
        <end position="68"/>
    </location>
</feature>
<dbReference type="GeneID" id="77732388"/>
<dbReference type="RefSeq" id="XP_052946068.1">
    <property type="nucleotide sequence ID" value="XM_053093183.1"/>
</dbReference>
<feature type="compositionally biased region" description="Low complexity" evidence="1">
    <location>
        <begin position="247"/>
        <end position="283"/>
    </location>
</feature>
<feature type="compositionally biased region" description="Low complexity" evidence="1">
    <location>
        <begin position="377"/>
        <end position="389"/>
    </location>
</feature>
<proteinExistence type="predicted"/>
<name>A0AA38H9W7_9TREE</name>
<accession>A0AA38H9W7</accession>
<sequence length="389" mass="40878">MDEFGLPSHPSLASSSDILTHRSSSATLRPPMASHRNSYRDSMVKAPSPLRHQVDEPPVERPWMERVHSVMGAGGMHTPPGSPEEVQRENQGVQTVTSKEKKRGSIFSLASFGRKQSAPAVTVSESRPQTPRADSSPMTPPTSPYRDLRSSRSSPALGPNSARASNARIPPSPRPAPSHRPSGLWASPPSSPLAGSEHRRPASPSLRGASPVPPPKSAPAFADSNAPAFSRAALRKSGVIMPAAAIPMPRRSPSTPSLSPSSSSSSIASSLSSNSSSLGCRSPQIQAAESDFAPPRAGFMRRPSSLSLSTSPSSSSESVATITSYSPVEADSRAYDQGGYASGALGMGAGKMGKEDRRDSGRMEERAGKKEGKGAVMKGFGRMFGMKKK</sequence>